<organism evidence="4 5">
    <name type="scientific">Chiayiivirga flava</name>
    <dbReference type="NCBI Taxonomy" id="659595"/>
    <lineage>
        <taxon>Bacteria</taxon>
        <taxon>Pseudomonadati</taxon>
        <taxon>Pseudomonadota</taxon>
        <taxon>Gammaproteobacteria</taxon>
        <taxon>Lysobacterales</taxon>
        <taxon>Lysobacteraceae</taxon>
        <taxon>Chiayiivirga</taxon>
    </lineage>
</organism>
<sequence length="193" mass="19258">MANKTELSVGAFILMGFACAMILAFASTNSGSRLGGDTYRVTARFTNTGELKLGAPVKIAGVKVGEIEGVSLDPQTFDAIVALRLTRGIGDLSADTSASIYTSGLLGERYIGLSPGGDPEPLKDGDEILLTQSAVILEQLISKYLFGAGGNGTGANAAGAGGAGAANEGGATTPTPPAAATPAASTPHEPTTE</sequence>
<dbReference type="PANTHER" id="PTHR33371:SF4">
    <property type="entry name" value="INTERMEMBRANE PHOSPHOLIPID TRANSPORT SYSTEM BINDING PROTEIN MLAD"/>
    <property type="match status" value="1"/>
</dbReference>
<keyword evidence="5" id="KW-1185">Reference proteome</keyword>
<gene>
    <name evidence="4" type="ORF">HNQ52_001477</name>
</gene>
<protein>
    <submittedName>
        <fullName evidence="4">Phospholipid/cholesterol/gamma-HCH transport system substrate-binding protein</fullName>
    </submittedName>
</protein>
<evidence type="ECO:0000256" key="1">
    <source>
        <dbReference type="SAM" id="MobiDB-lite"/>
    </source>
</evidence>
<dbReference type="GO" id="GO:0005543">
    <property type="term" value="F:phospholipid binding"/>
    <property type="evidence" value="ECO:0007669"/>
    <property type="project" value="TreeGrafter"/>
</dbReference>
<dbReference type="PANTHER" id="PTHR33371">
    <property type="entry name" value="INTERMEMBRANE PHOSPHOLIPID TRANSPORT SYSTEM BINDING PROTEIN MLAD-RELATED"/>
    <property type="match status" value="1"/>
</dbReference>
<dbReference type="InterPro" id="IPR003399">
    <property type="entry name" value="Mce/MlaD"/>
</dbReference>
<dbReference type="InterPro" id="IPR052336">
    <property type="entry name" value="MlaD_Phospholipid_Transporter"/>
</dbReference>
<dbReference type="AlphaFoldDB" id="A0A7W8D822"/>
<feature type="transmembrane region" description="Helical" evidence="2">
    <location>
        <begin position="7"/>
        <end position="26"/>
    </location>
</feature>
<dbReference type="GO" id="GO:0005548">
    <property type="term" value="F:phospholipid transporter activity"/>
    <property type="evidence" value="ECO:0007669"/>
    <property type="project" value="TreeGrafter"/>
</dbReference>
<evidence type="ECO:0000313" key="5">
    <source>
        <dbReference type="Proteomes" id="UP000521199"/>
    </source>
</evidence>
<evidence type="ECO:0000259" key="3">
    <source>
        <dbReference type="Pfam" id="PF02470"/>
    </source>
</evidence>
<dbReference type="InterPro" id="IPR030970">
    <property type="entry name" value="ABC_MlaD"/>
</dbReference>
<dbReference type="NCBIfam" id="TIGR04430">
    <property type="entry name" value="OM_asym_MlaD"/>
    <property type="match status" value="1"/>
</dbReference>
<accession>A0A7W8D822</accession>
<dbReference type="PROSITE" id="PS51257">
    <property type="entry name" value="PROKAR_LIPOPROTEIN"/>
    <property type="match status" value="1"/>
</dbReference>
<reference evidence="4 5" key="1">
    <citation type="submission" date="2020-08" db="EMBL/GenBank/DDBJ databases">
        <title>Genomic Encyclopedia of Type Strains, Phase IV (KMG-IV): sequencing the most valuable type-strain genomes for metagenomic binning, comparative biology and taxonomic classification.</title>
        <authorList>
            <person name="Goeker M."/>
        </authorList>
    </citation>
    <scope>NUCLEOTIDE SEQUENCE [LARGE SCALE GENOMIC DNA]</scope>
    <source>
        <strain evidence="4 5">DSM 24163</strain>
    </source>
</reference>
<keyword evidence="2" id="KW-0812">Transmembrane</keyword>
<evidence type="ECO:0000256" key="2">
    <source>
        <dbReference type="SAM" id="Phobius"/>
    </source>
</evidence>
<dbReference type="RefSeq" id="WP_183960456.1">
    <property type="nucleotide sequence ID" value="NZ_JACHHP010000002.1"/>
</dbReference>
<dbReference type="EMBL" id="JACHHP010000002">
    <property type="protein sequence ID" value="MBB5207948.1"/>
    <property type="molecule type" value="Genomic_DNA"/>
</dbReference>
<keyword evidence="2" id="KW-1133">Transmembrane helix</keyword>
<name>A0A7W8D822_9GAMM</name>
<comment type="caution">
    <text evidence="4">The sequence shown here is derived from an EMBL/GenBank/DDBJ whole genome shotgun (WGS) entry which is preliminary data.</text>
</comment>
<feature type="region of interest" description="Disordered" evidence="1">
    <location>
        <begin position="157"/>
        <end position="193"/>
    </location>
</feature>
<proteinExistence type="predicted"/>
<evidence type="ECO:0000313" key="4">
    <source>
        <dbReference type="EMBL" id="MBB5207948.1"/>
    </source>
</evidence>
<dbReference type="Proteomes" id="UP000521199">
    <property type="component" value="Unassembled WGS sequence"/>
</dbReference>
<dbReference type="Pfam" id="PF02470">
    <property type="entry name" value="MlaD"/>
    <property type="match status" value="1"/>
</dbReference>
<keyword evidence="2" id="KW-0472">Membrane</keyword>
<feature type="compositionally biased region" description="Low complexity" evidence="1">
    <location>
        <begin position="180"/>
        <end position="193"/>
    </location>
</feature>
<feature type="domain" description="Mce/MlaD" evidence="3">
    <location>
        <begin position="38"/>
        <end position="116"/>
    </location>
</feature>